<accession>A0A147GS40</accession>
<reference evidence="2 3" key="1">
    <citation type="journal article" date="2016" name="Front. Microbiol.">
        <title>Genomic Resource of Rice Seed Associated Bacteria.</title>
        <authorList>
            <person name="Midha S."/>
            <person name="Bansal K."/>
            <person name="Sharma S."/>
            <person name="Kumar N."/>
            <person name="Patil P.P."/>
            <person name="Chaudhry V."/>
            <person name="Patil P.B."/>
        </authorList>
    </citation>
    <scope>NUCLEOTIDE SEQUENCE [LARGE SCALE GENOMIC DNA]</scope>
    <source>
        <strain evidence="2 3">NS331</strain>
    </source>
</reference>
<dbReference type="PATRIC" id="fig|433924.3.peg.5085"/>
<evidence type="ECO:0000313" key="2">
    <source>
        <dbReference type="EMBL" id="KTT19459.1"/>
    </source>
</evidence>
<dbReference type="Pfam" id="PF02482">
    <property type="entry name" value="Ribosomal_S30AE"/>
    <property type="match status" value="1"/>
</dbReference>
<dbReference type="SUPFAM" id="SSF69754">
    <property type="entry name" value="Ribosome binding protein Y (YfiA homologue)"/>
    <property type="match status" value="1"/>
</dbReference>
<dbReference type="Proteomes" id="UP000072741">
    <property type="component" value="Unassembled WGS sequence"/>
</dbReference>
<feature type="region of interest" description="Disordered" evidence="1">
    <location>
        <begin position="97"/>
        <end position="121"/>
    </location>
</feature>
<protein>
    <submittedName>
        <fullName evidence="2">Ribosomal subunit Interface protein</fullName>
    </submittedName>
</protein>
<sequence>MQIQVNTGNGIENKESLERWADAELRQHLHRFAEEVTRVEVHLSDENAARGGQADKRCTLEARLAGHAPIATTQDAATQDEAFRGALSKLKHALDSAIGKRTDHRDRTSIRTVGADAGLAD</sequence>
<dbReference type="OrthoDB" id="121633at2"/>
<feature type="compositionally biased region" description="Basic and acidic residues" evidence="1">
    <location>
        <begin position="97"/>
        <end position="109"/>
    </location>
</feature>
<dbReference type="EMBL" id="LDSL01000092">
    <property type="protein sequence ID" value="KTT19459.1"/>
    <property type="molecule type" value="Genomic_DNA"/>
</dbReference>
<keyword evidence="3" id="KW-1185">Reference proteome</keyword>
<dbReference type="RefSeq" id="WP_058642711.1">
    <property type="nucleotide sequence ID" value="NZ_LDSL01000092.1"/>
</dbReference>
<name>A0A147GS40_9BURK</name>
<dbReference type="InterPro" id="IPR003489">
    <property type="entry name" value="RHF/RaiA"/>
</dbReference>
<dbReference type="Gene3D" id="3.30.160.100">
    <property type="entry name" value="Ribosome hibernation promotion factor-like"/>
    <property type="match status" value="1"/>
</dbReference>
<evidence type="ECO:0000256" key="1">
    <source>
        <dbReference type="SAM" id="MobiDB-lite"/>
    </source>
</evidence>
<proteinExistence type="predicted"/>
<dbReference type="AlphaFoldDB" id="A0A147GS40"/>
<organism evidence="2 3">
    <name type="scientific">Pseudacidovorax intermedius</name>
    <dbReference type="NCBI Taxonomy" id="433924"/>
    <lineage>
        <taxon>Bacteria</taxon>
        <taxon>Pseudomonadati</taxon>
        <taxon>Pseudomonadota</taxon>
        <taxon>Betaproteobacteria</taxon>
        <taxon>Burkholderiales</taxon>
        <taxon>Comamonadaceae</taxon>
        <taxon>Pseudacidovorax</taxon>
    </lineage>
</organism>
<dbReference type="InterPro" id="IPR036567">
    <property type="entry name" value="RHF-like"/>
</dbReference>
<gene>
    <name evidence="2" type="ORF">NS331_14625</name>
</gene>
<evidence type="ECO:0000313" key="3">
    <source>
        <dbReference type="Proteomes" id="UP000072741"/>
    </source>
</evidence>
<comment type="caution">
    <text evidence="2">The sequence shown here is derived from an EMBL/GenBank/DDBJ whole genome shotgun (WGS) entry which is preliminary data.</text>
</comment>